<dbReference type="Proteomes" id="UP000236584">
    <property type="component" value="Plasmid unnamed1"/>
</dbReference>
<evidence type="ECO:0000256" key="1">
    <source>
        <dbReference type="ARBA" id="ARBA00006739"/>
    </source>
</evidence>
<evidence type="ECO:0000313" key="5">
    <source>
        <dbReference type="EMBL" id="AUV84137.1"/>
    </source>
</evidence>
<dbReference type="InterPro" id="IPR029044">
    <property type="entry name" value="Nucleotide-diphossugar_trans"/>
</dbReference>
<dbReference type="KEGG" id="srub:C2R22_21390"/>
<dbReference type="GeneID" id="35594704"/>
<gene>
    <name evidence="5" type="ORF">C2R22_21390</name>
</gene>
<sequence>MTEASLEISVVMGVYNDAKYLSTAIESILDQTFEDFEFLIIDDGSTDRTPEIIERYANLDDRVEHFTNETNQGLPATLNRGIEAANGKYIARMDADDRSLPERFERQVEFLEMNPDVHVVGCDIRVIGMNGEYFGDRNFPSGERDPDTMQQEGPRVAHPSVMIRRDSVRALDGYRPAFRYAQDLDLWVRMAREYGPQFLYVLPEQLLEYRISPEKFRRDQLKSVYAAYAGEMAEEDTPLDERIAQAAEKVSQESRPAKERSMYQYMAGRLLLDQGQRLQAGRRFLAAVRASPGSIRAWYGCGLLMLPASLRRRVTA</sequence>
<dbReference type="Pfam" id="PF00535">
    <property type="entry name" value="Glycos_transf_2"/>
    <property type="match status" value="1"/>
</dbReference>
<keyword evidence="6" id="KW-1185">Reference proteome</keyword>
<dbReference type="InterPro" id="IPR001173">
    <property type="entry name" value="Glyco_trans_2-like"/>
</dbReference>
<dbReference type="RefSeq" id="WP_103427826.1">
    <property type="nucleotide sequence ID" value="NZ_CP026310.1"/>
</dbReference>
<dbReference type="SUPFAM" id="SSF53448">
    <property type="entry name" value="Nucleotide-diphospho-sugar transferases"/>
    <property type="match status" value="1"/>
</dbReference>
<keyword evidence="3" id="KW-0808">Transferase</keyword>
<comment type="similarity">
    <text evidence="1">Belongs to the glycosyltransferase 2 family.</text>
</comment>
<dbReference type="GO" id="GO:0016757">
    <property type="term" value="F:glycosyltransferase activity"/>
    <property type="evidence" value="ECO:0007669"/>
    <property type="project" value="UniProtKB-KW"/>
</dbReference>
<name>A0A2I8VQD6_9EURY</name>
<dbReference type="PANTHER" id="PTHR43685">
    <property type="entry name" value="GLYCOSYLTRANSFERASE"/>
    <property type="match status" value="1"/>
</dbReference>
<keyword evidence="2" id="KW-0328">Glycosyltransferase</keyword>
<organism evidence="5 6">
    <name type="scientific">Salinigranum rubrum</name>
    <dbReference type="NCBI Taxonomy" id="755307"/>
    <lineage>
        <taxon>Archaea</taxon>
        <taxon>Methanobacteriati</taxon>
        <taxon>Methanobacteriota</taxon>
        <taxon>Stenosarchaea group</taxon>
        <taxon>Halobacteria</taxon>
        <taxon>Halobacteriales</taxon>
        <taxon>Haloferacaceae</taxon>
        <taxon>Salinigranum</taxon>
    </lineage>
</organism>
<dbReference type="PANTHER" id="PTHR43685:SF5">
    <property type="entry name" value="GLYCOSYLTRANSFERASE EPSE-RELATED"/>
    <property type="match status" value="1"/>
</dbReference>
<evidence type="ECO:0000256" key="2">
    <source>
        <dbReference type="ARBA" id="ARBA00022676"/>
    </source>
</evidence>
<dbReference type="OrthoDB" id="46222at2157"/>
<keyword evidence="5" id="KW-0614">Plasmid</keyword>
<protein>
    <recommendedName>
        <fullName evidence="4">Glycosyltransferase 2-like domain-containing protein</fullName>
    </recommendedName>
</protein>
<dbReference type="CDD" id="cd00761">
    <property type="entry name" value="Glyco_tranf_GTA_type"/>
    <property type="match status" value="1"/>
</dbReference>
<dbReference type="InterPro" id="IPR050834">
    <property type="entry name" value="Glycosyltransf_2"/>
</dbReference>
<evidence type="ECO:0000259" key="4">
    <source>
        <dbReference type="Pfam" id="PF00535"/>
    </source>
</evidence>
<reference evidence="5 6" key="1">
    <citation type="submission" date="2018-01" db="EMBL/GenBank/DDBJ databases">
        <title>Complete genome sequence of Salinigranum rubrum GX10T, an extremely halophilic archaeon isolated from a marine solar saltern.</title>
        <authorList>
            <person name="Han S."/>
        </authorList>
    </citation>
    <scope>NUCLEOTIDE SEQUENCE [LARGE SCALE GENOMIC DNA]</scope>
    <source>
        <strain evidence="5 6">GX10</strain>
        <plasmid evidence="6">Plasmid unnamed1</plasmid>
    </source>
</reference>
<geneLocation type="plasmid" evidence="5">
    <name>unnamed1</name>
</geneLocation>
<dbReference type="AlphaFoldDB" id="A0A2I8VQD6"/>
<dbReference type="Gene3D" id="3.90.550.10">
    <property type="entry name" value="Spore Coat Polysaccharide Biosynthesis Protein SpsA, Chain A"/>
    <property type="match status" value="1"/>
</dbReference>
<evidence type="ECO:0000313" key="6">
    <source>
        <dbReference type="Proteomes" id="UP000236584"/>
    </source>
</evidence>
<feature type="domain" description="Glycosyltransferase 2-like" evidence="4">
    <location>
        <begin position="9"/>
        <end position="169"/>
    </location>
</feature>
<evidence type="ECO:0000256" key="3">
    <source>
        <dbReference type="ARBA" id="ARBA00022679"/>
    </source>
</evidence>
<accession>A0A2I8VQD6</accession>
<dbReference type="EMBL" id="CP026310">
    <property type="protein sequence ID" value="AUV84137.1"/>
    <property type="molecule type" value="Genomic_DNA"/>
</dbReference>
<proteinExistence type="inferred from homology"/>